<sequence length="161" mass="17627">MREENSISVQPDGSPLGLQDLLQQDDVSADGDLRLEKINDRDGLQCSLSDKRRVPMRGSSSSAIQQGKGIKPAKGRVDLAIAKRTRRVGNDREIGDSQRVGGRTLDLNLHIECTQRMPPMSKAASSKPQLRSRPVSMPLSIPSLDSYEQALHATLPGDEAW</sequence>
<dbReference type="Proteomes" id="UP000216624">
    <property type="component" value="Unassembled WGS sequence"/>
</dbReference>
<evidence type="ECO:0000313" key="1">
    <source>
        <dbReference type="EMBL" id="OZG06162.1"/>
    </source>
</evidence>
<dbReference type="HOGENOM" id="CLU_1645295_0_0_1"/>
<name>A0A261B767_CAERE</name>
<protein>
    <submittedName>
        <fullName evidence="1">Uncharacterized protein</fullName>
    </submittedName>
</protein>
<dbReference type="EMBL" id="NMWX01000001">
    <property type="protein sequence ID" value="OZG06162.1"/>
    <property type="molecule type" value="Genomic_DNA"/>
</dbReference>
<proteinExistence type="predicted"/>
<accession>A0A261B767</accession>
<comment type="caution">
    <text evidence="1">The sequence shown here is derived from an EMBL/GenBank/DDBJ whole genome shotgun (WGS) entry which is preliminary data.</text>
</comment>
<organism evidence="1 2">
    <name type="scientific">Caenorhabditis remanei</name>
    <name type="common">Caenorhabditis vulgaris</name>
    <dbReference type="NCBI Taxonomy" id="31234"/>
    <lineage>
        <taxon>Eukaryota</taxon>
        <taxon>Metazoa</taxon>
        <taxon>Ecdysozoa</taxon>
        <taxon>Nematoda</taxon>
        <taxon>Chromadorea</taxon>
        <taxon>Rhabditida</taxon>
        <taxon>Rhabditina</taxon>
        <taxon>Rhabditomorpha</taxon>
        <taxon>Rhabditoidea</taxon>
        <taxon>Rhabditidae</taxon>
        <taxon>Peloderinae</taxon>
        <taxon>Caenorhabditis</taxon>
    </lineage>
</organism>
<feature type="non-terminal residue" evidence="1">
    <location>
        <position position="1"/>
    </location>
</feature>
<reference evidence="1" key="1">
    <citation type="submission" date="2017-08" db="EMBL/GenBank/DDBJ databases">
        <authorList>
            <person name="de Groot N.N."/>
        </authorList>
    </citation>
    <scope>NUCLEOTIDE SEQUENCE [LARGE SCALE GENOMIC DNA]</scope>
    <source>
        <strain evidence="1">PX439</strain>
    </source>
</reference>
<keyword evidence="2" id="KW-1185">Reference proteome</keyword>
<gene>
    <name evidence="1" type="ORF">FL82_00853</name>
</gene>
<evidence type="ECO:0000313" key="2">
    <source>
        <dbReference type="Proteomes" id="UP000216624"/>
    </source>
</evidence>